<evidence type="ECO:0000256" key="1">
    <source>
        <dbReference type="ARBA" id="ARBA00002633"/>
    </source>
</evidence>
<dbReference type="Proteomes" id="UP000320390">
    <property type="component" value="Chromosome"/>
</dbReference>
<dbReference type="HAMAP" id="MF_00362">
    <property type="entry name" value="Ribosomal_uL10"/>
    <property type="match status" value="1"/>
</dbReference>
<accession>A0A518EWH9</accession>
<dbReference type="Gene3D" id="3.30.70.1730">
    <property type="match status" value="1"/>
</dbReference>
<comment type="function">
    <text evidence="1 6">Forms part of the ribosomal stalk, playing a central role in the interaction of the ribosome with GTP-bound translation factors.</text>
</comment>
<sequence>MPNIVNKMVVRELEEEFKDAEGMVLVSFGGLTVEESDALRGQLAEKNISFKMVRNSLARRVLAEKNLTFLDKSTLKGNTGVAYGDAEAAINAAKIFDDKAVRKAGKVTFKGGVLEGNALDAQSAKALADLPDRDTLHAMLLGVISGPARGLATVINAVPSGVARVIQAHVDEGSAE</sequence>
<dbReference type="OrthoDB" id="278380at2"/>
<dbReference type="GO" id="GO:0006412">
    <property type="term" value="P:translation"/>
    <property type="evidence" value="ECO:0007669"/>
    <property type="project" value="UniProtKB-UniRule"/>
</dbReference>
<name>A0A518EWH9_9BACT</name>
<keyword evidence="4 6" id="KW-0687">Ribonucleoprotein</keyword>
<evidence type="ECO:0000256" key="4">
    <source>
        <dbReference type="ARBA" id="ARBA00023274"/>
    </source>
</evidence>
<keyword evidence="3 6" id="KW-0689">Ribosomal protein</keyword>
<dbReference type="GO" id="GO:1990904">
    <property type="term" value="C:ribonucleoprotein complex"/>
    <property type="evidence" value="ECO:0007669"/>
    <property type="project" value="UniProtKB-KW"/>
</dbReference>
<evidence type="ECO:0000256" key="3">
    <source>
        <dbReference type="ARBA" id="ARBA00022980"/>
    </source>
</evidence>
<dbReference type="GO" id="GO:0005840">
    <property type="term" value="C:ribosome"/>
    <property type="evidence" value="ECO:0007669"/>
    <property type="project" value="UniProtKB-KW"/>
</dbReference>
<comment type="subunit">
    <text evidence="6">Part of the ribosomal stalk of the 50S ribosomal subunit. The N-terminus interacts with L11 and the large rRNA to form the base of the stalk. The C-terminus forms an elongated spine to which L12 dimers bind in a sequential fashion forming a multimeric L10(L12)X complex.</text>
</comment>
<dbReference type="InterPro" id="IPR001790">
    <property type="entry name" value="Ribosomal_uL10"/>
</dbReference>
<evidence type="ECO:0000256" key="5">
    <source>
        <dbReference type="ARBA" id="ARBA00035202"/>
    </source>
</evidence>
<reference evidence="7 8" key="1">
    <citation type="submission" date="2019-02" db="EMBL/GenBank/DDBJ databases">
        <title>Deep-cultivation of Planctomycetes and their phenomic and genomic characterization uncovers novel biology.</title>
        <authorList>
            <person name="Wiegand S."/>
            <person name="Jogler M."/>
            <person name="Boedeker C."/>
            <person name="Pinto D."/>
            <person name="Vollmers J."/>
            <person name="Rivas-Marin E."/>
            <person name="Kohn T."/>
            <person name="Peeters S.H."/>
            <person name="Heuer A."/>
            <person name="Rast P."/>
            <person name="Oberbeckmann S."/>
            <person name="Bunk B."/>
            <person name="Jeske O."/>
            <person name="Meyerdierks A."/>
            <person name="Storesund J.E."/>
            <person name="Kallscheuer N."/>
            <person name="Luecker S."/>
            <person name="Lage O.M."/>
            <person name="Pohl T."/>
            <person name="Merkel B.J."/>
            <person name="Hornburger P."/>
            <person name="Mueller R.-W."/>
            <person name="Bruemmer F."/>
            <person name="Labrenz M."/>
            <person name="Spormann A.M."/>
            <person name="Op den Camp H."/>
            <person name="Overmann J."/>
            <person name="Amann R."/>
            <person name="Jetten M.S.M."/>
            <person name="Mascher T."/>
            <person name="Medema M.H."/>
            <person name="Devos D.P."/>
            <person name="Kaster A.-K."/>
            <person name="Ovreas L."/>
            <person name="Rohde M."/>
            <person name="Galperin M.Y."/>
            <person name="Jogler C."/>
        </authorList>
    </citation>
    <scope>NUCLEOTIDE SEQUENCE [LARGE SCALE GENOMIC DNA]</scope>
    <source>
        <strain evidence="7 8">Poly30</strain>
    </source>
</reference>
<evidence type="ECO:0000256" key="6">
    <source>
        <dbReference type="HAMAP-Rule" id="MF_00362"/>
    </source>
</evidence>
<keyword evidence="6" id="KW-0694">RNA-binding</keyword>
<keyword evidence="6" id="KW-0699">rRNA-binding</keyword>
<dbReference type="Pfam" id="PF00466">
    <property type="entry name" value="Ribosomal_L10"/>
    <property type="match status" value="1"/>
</dbReference>
<dbReference type="AlphaFoldDB" id="A0A518EWH9"/>
<dbReference type="Gene3D" id="6.10.250.290">
    <property type="match status" value="1"/>
</dbReference>
<dbReference type="RefSeq" id="WP_145201128.1">
    <property type="nucleotide sequence ID" value="NZ_CP036434.1"/>
</dbReference>
<gene>
    <name evidence="6 7" type="primary">rplJ</name>
    <name evidence="7" type="ORF">Poly30_39920</name>
</gene>
<dbReference type="PANTHER" id="PTHR11560">
    <property type="entry name" value="39S RIBOSOMAL PROTEIN L10, MITOCHONDRIAL"/>
    <property type="match status" value="1"/>
</dbReference>
<comment type="similarity">
    <text evidence="2 6">Belongs to the universal ribosomal protein uL10 family.</text>
</comment>
<proteinExistence type="inferred from homology"/>
<dbReference type="InterPro" id="IPR022973">
    <property type="entry name" value="Ribosomal_uL10_bac"/>
</dbReference>
<dbReference type="InterPro" id="IPR047865">
    <property type="entry name" value="Ribosomal_uL10_bac_type"/>
</dbReference>
<protein>
    <recommendedName>
        <fullName evidence="5 6">Large ribosomal subunit protein uL10</fullName>
    </recommendedName>
</protein>
<dbReference type="EMBL" id="CP036434">
    <property type="protein sequence ID" value="QDV08449.1"/>
    <property type="molecule type" value="Genomic_DNA"/>
</dbReference>
<evidence type="ECO:0000256" key="2">
    <source>
        <dbReference type="ARBA" id="ARBA00008889"/>
    </source>
</evidence>
<dbReference type="CDD" id="cd05797">
    <property type="entry name" value="Ribosomal_L10"/>
    <property type="match status" value="1"/>
</dbReference>
<evidence type="ECO:0000313" key="8">
    <source>
        <dbReference type="Proteomes" id="UP000320390"/>
    </source>
</evidence>
<dbReference type="SUPFAM" id="SSF160369">
    <property type="entry name" value="Ribosomal protein L10-like"/>
    <property type="match status" value="1"/>
</dbReference>
<dbReference type="GO" id="GO:0070180">
    <property type="term" value="F:large ribosomal subunit rRNA binding"/>
    <property type="evidence" value="ECO:0007669"/>
    <property type="project" value="UniProtKB-UniRule"/>
</dbReference>
<dbReference type="NCBIfam" id="NF000955">
    <property type="entry name" value="PRK00099.1-1"/>
    <property type="match status" value="1"/>
</dbReference>
<evidence type="ECO:0000313" key="7">
    <source>
        <dbReference type="EMBL" id="QDV08449.1"/>
    </source>
</evidence>
<dbReference type="InterPro" id="IPR043141">
    <property type="entry name" value="Ribosomal_uL10-like_sf"/>
</dbReference>
<keyword evidence="8" id="KW-1185">Reference proteome</keyword>
<organism evidence="7 8">
    <name type="scientific">Saltatorellus ferox</name>
    <dbReference type="NCBI Taxonomy" id="2528018"/>
    <lineage>
        <taxon>Bacteria</taxon>
        <taxon>Pseudomonadati</taxon>
        <taxon>Planctomycetota</taxon>
        <taxon>Planctomycetia</taxon>
        <taxon>Planctomycetia incertae sedis</taxon>
        <taxon>Saltatorellus</taxon>
    </lineage>
</organism>